<evidence type="ECO:0000313" key="1">
    <source>
        <dbReference type="EMBL" id="KAH7669268.1"/>
    </source>
</evidence>
<comment type="caution">
    <text evidence="1">The sequence shown here is derived from an EMBL/GenBank/DDBJ whole genome shotgun (WGS) entry which is preliminary data.</text>
</comment>
<accession>A0ACB7V6T2</accession>
<gene>
    <name evidence="1" type="ORF">IHE45_11G066900</name>
</gene>
<sequence length="742" mass="82287">MASASHSLFFSCEAPLASLATLLSKSISPNISKARQLHAFILTSTPPCSSPFLNNNLLLLYSKCGSFSDARKLFDRMPTRSLVSYNTMISSYSRDSRHTVAAFNLFRHLSVAGLNPNASTFSSLILAAHTFRGLSTGAAIHSLVIGSGFLNNVCVQTALLGFYSECGRLKDVDFIFSEMVDKDVIAWNSVIFSHVKNGSVEQGLRLFSSMIGDDLLPSNWTFSIVLSACGQVGDLIKGRLVHGLVIKSECPHDLRLHNALLDMYSSCGDNGSAISVFERIEKPDLVSWNSVLAGYSDAGDGQMAMRVFVQLQEMSRYGALVPDEYTFAAVVTATAALPSICYGKAFHGQVTKAGLEDSVFVGNTLIGMYFKNDEPHSARKLFNSIPEKDVVLWTEMIVGHSRLGEGELALRYFYYMLDGGYKADSFAFSGALNSSADLAALQLGETMHSMVVKTGYEVNFCVSGSLVDMYAKNGDLEGAHSVFRMIMKPDLKCWNIMIGGFGNHGHAMQAFELFNEMVRQGLQPDHVTYVSLLSACGHCGFVERGRFYWFCMTCDGIMPGIKHYTCMVSMLSRAGLLLETEELIMKSQFECSPEMWRILLSSCANFRNFDIGIRAAERALILEPEDSSTYILLSNLYASVGRWDEVAKMRKKIRELMLEKEPGLSWIEIKNRTHAFSADGESHTQIDDCRNELMRLQGNLKELGTCEQFLFDILLDWVKEQGSSNSKNVMENNLDVHMLIFD</sequence>
<evidence type="ECO:0000313" key="2">
    <source>
        <dbReference type="Proteomes" id="UP000827976"/>
    </source>
</evidence>
<dbReference type="EMBL" id="CM037021">
    <property type="protein sequence ID" value="KAH7669268.1"/>
    <property type="molecule type" value="Genomic_DNA"/>
</dbReference>
<proteinExistence type="predicted"/>
<organism evidence="1 2">
    <name type="scientific">Dioscorea alata</name>
    <name type="common">Purple yam</name>
    <dbReference type="NCBI Taxonomy" id="55571"/>
    <lineage>
        <taxon>Eukaryota</taxon>
        <taxon>Viridiplantae</taxon>
        <taxon>Streptophyta</taxon>
        <taxon>Embryophyta</taxon>
        <taxon>Tracheophyta</taxon>
        <taxon>Spermatophyta</taxon>
        <taxon>Magnoliopsida</taxon>
        <taxon>Liliopsida</taxon>
        <taxon>Dioscoreales</taxon>
        <taxon>Dioscoreaceae</taxon>
        <taxon>Dioscorea</taxon>
    </lineage>
</organism>
<protein>
    <submittedName>
        <fullName evidence="1">TPR-like protein</fullName>
    </submittedName>
</protein>
<keyword evidence="2" id="KW-1185">Reference proteome</keyword>
<reference evidence="2" key="1">
    <citation type="journal article" date="2022" name="Nat. Commun.">
        <title>Chromosome evolution and the genetic basis of agronomically important traits in greater yam.</title>
        <authorList>
            <person name="Bredeson J.V."/>
            <person name="Lyons J.B."/>
            <person name="Oniyinde I.O."/>
            <person name="Okereke N.R."/>
            <person name="Kolade O."/>
            <person name="Nnabue I."/>
            <person name="Nwadili C.O."/>
            <person name="Hribova E."/>
            <person name="Parker M."/>
            <person name="Nwogha J."/>
            <person name="Shu S."/>
            <person name="Carlson J."/>
            <person name="Kariba R."/>
            <person name="Muthemba S."/>
            <person name="Knop K."/>
            <person name="Barton G.J."/>
            <person name="Sherwood A.V."/>
            <person name="Lopez-Montes A."/>
            <person name="Asiedu R."/>
            <person name="Jamnadass R."/>
            <person name="Muchugi A."/>
            <person name="Goodstein D."/>
            <person name="Egesi C.N."/>
            <person name="Featherston J."/>
            <person name="Asfaw A."/>
            <person name="Simpson G.G."/>
            <person name="Dolezel J."/>
            <person name="Hendre P.S."/>
            <person name="Van Deynze A."/>
            <person name="Kumar P.L."/>
            <person name="Obidiegwu J.E."/>
            <person name="Bhattacharjee R."/>
            <person name="Rokhsar D.S."/>
        </authorList>
    </citation>
    <scope>NUCLEOTIDE SEQUENCE [LARGE SCALE GENOMIC DNA]</scope>
    <source>
        <strain evidence="2">cv. TDa95/00328</strain>
    </source>
</reference>
<dbReference type="Proteomes" id="UP000827976">
    <property type="component" value="Chromosome 11"/>
</dbReference>
<name>A0ACB7V6T2_DIOAL</name>